<sequence>MPSLNSLRAAFDDEASGDEDMPDERDDAEYATLWWHACDSHRQRTIAAANSLPSADADAENEVVGGLFENAEQQFDGTEFETLDMAAMSNVHLPPQPMRLSVVEPAITAAAVTAALPLATAGAAAASRVKSKRGKMLLLFAGLASAIAHLGGARSGGQHSAPVRMLAQETEPAGAALWHPLDAASQEVLRTSAGFHVPLMVPSEIRLVSPETGMTVVVRDADALPLEDPSAWSATDTPGVVVNTRGLQVYEQLMSRTSVFASLDDVLDIASWPLREFEAITDALGNVIVTSADAALAPPAPH</sequence>
<name>A0A835YX46_9STRA</name>
<feature type="region of interest" description="Disordered" evidence="1">
    <location>
        <begin position="1"/>
        <end position="24"/>
    </location>
</feature>
<dbReference type="EMBL" id="JAFCMP010000223">
    <property type="protein sequence ID" value="KAG5183111.1"/>
    <property type="molecule type" value="Genomic_DNA"/>
</dbReference>
<dbReference type="AlphaFoldDB" id="A0A835YX46"/>
<reference evidence="2" key="1">
    <citation type="submission" date="2021-02" db="EMBL/GenBank/DDBJ databases">
        <title>First Annotated Genome of the Yellow-green Alga Tribonema minus.</title>
        <authorList>
            <person name="Mahan K.M."/>
        </authorList>
    </citation>
    <scope>NUCLEOTIDE SEQUENCE</scope>
    <source>
        <strain evidence="2">UTEX B ZZ1240</strain>
    </source>
</reference>
<accession>A0A835YX46</accession>
<dbReference type="Proteomes" id="UP000664859">
    <property type="component" value="Unassembled WGS sequence"/>
</dbReference>
<evidence type="ECO:0000313" key="2">
    <source>
        <dbReference type="EMBL" id="KAG5183111.1"/>
    </source>
</evidence>
<protein>
    <submittedName>
        <fullName evidence="2">Uncharacterized protein</fullName>
    </submittedName>
</protein>
<evidence type="ECO:0000313" key="3">
    <source>
        <dbReference type="Proteomes" id="UP000664859"/>
    </source>
</evidence>
<keyword evidence="3" id="KW-1185">Reference proteome</keyword>
<organism evidence="2 3">
    <name type="scientific">Tribonema minus</name>
    <dbReference type="NCBI Taxonomy" id="303371"/>
    <lineage>
        <taxon>Eukaryota</taxon>
        <taxon>Sar</taxon>
        <taxon>Stramenopiles</taxon>
        <taxon>Ochrophyta</taxon>
        <taxon>PX clade</taxon>
        <taxon>Xanthophyceae</taxon>
        <taxon>Tribonematales</taxon>
        <taxon>Tribonemataceae</taxon>
        <taxon>Tribonema</taxon>
    </lineage>
</organism>
<proteinExistence type="predicted"/>
<evidence type="ECO:0000256" key="1">
    <source>
        <dbReference type="SAM" id="MobiDB-lite"/>
    </source>
</evidence>
<feature type="compositionally biased region" description="Acidic residues" evidence="1">
    <location>
        <begin position="12"/>
        <end position="24"/>
    </location>
</feature>
<comment type="caution">
    <text evidence="2">The sequence shown here is derived from an EMBL/GenBank/DDBJ whole genome shotgun (WGS) entry which is preliminary data.</text>
</comment>
<gene>
    <name evidence="2" type="ORF">JKP88DRAFT_273086</name>
</gene>